<dbReference type="NCBIfam" id="TIGR03769">
    <property type="entry name" value="P_ac_wall_RPT"/>
    <property type="match status" value="1"/>
</dbReference>
<feature type="signal peptide" evidence="2">
    <location>
        <begin position="1"/>
        <end position="24"/>
    </location>
</feature>
<accession>A0ABU1T259</accession>
<dbReference type="Proteomes" id="UP001266099">
    <property type="component" value="Unassembled WGS sequence"/>
</dbReference>
<dbReference type="NCBIfam" id="NF038134">
    <property type="entry name" value="choice_anch_M"/>
    <property type="match status" value="1"/>
</dbReference>
<evidence type="ECO:0000256" key="1">
    <source>
        <dbReference type="SAM" id="Phobius"/>
    </source>
</evidence>
<name>A0ABU1T259_9ACTO</name>
<keyword evidence="1" id="KW-1133">Transmembrane helix</keyword>
<keyword evidence="1" id="KW-0812">Transmembrane</keyword>
<reference evidence="3 4" key="1">
    <citation type="submission" date="2023-07" db="EMBL/GenBank/DDBJ databases">
        <title>Sequencing the genomes of 1000 actinobacteria strains.</title>
        <authorList>
            <person name="Klenk H.-P."/>
        </authorList>
    </citation>
    <scope>NUCLEOTIDE SEQUENCE [LARGE SCALE GENOMIC DNA]</scope>
    <source>
        <strain evidence="3 4">DSM 15539</strain>
    </source>
</reference>
<keyword evidence="2" id="KW-0732">Signal</keyword>
<dbReference type="EMBL" id="JAVDUJ010000001">
    <property type="protein sequence ID" value="MDR6938956.1"/>
    <property type="molecule type" value="Genomic_DNA"/>
</dbReference>
<feature type="transmembrane region" description="Helical" evidence="1">
    <location>
        <begin position="278"/>
        <end position="301"/>
    </location>
</feature>
<comment type="caution">
    <text evidence="3">The sequence shown here is derived from an EMBL/GenBank/DDBJ whole genome shotgun (WGS) entry which is preliminary data.</text>
</comment>
<evidence type="ECO:0000313" key="4">
    <source>
        <dbReference type="Proteomes" id="UP001266099"/>
    </source>
</evidence>
<keyword evidence="1" id="KW-0472">Membrane</keyword>
<dbReference type="InterPro" id="IPR022435">
    <property type="entry name" value="Surface-anchored_actinobac"/>
</dbReference>
<protein>
    <submittedName>
        <fullName evidence="3">Surface-anchored protein</fullName>
    </submittedName>
</protein>
<proteinExistence type="predicted"/>
<sequence length="324" mass="35428">MNARRKVAALFAVMLSFTFATTLAQGADETPQNNQNNAVDPALTQTVTSDEQIVPLGNPVELNAGHVDMGPLLIDGKWDLYARDDTTATPMWRNVEEVVFRVVDAAKQQIPSNPEYQFIQADGPVWVIPQQELRGALWLGWNTQSPEVVKQVNGGVDLIFEGHQGPGDFHVFIQAGNFAGPQQLWDSTKTQAQPIHVELNTHTHANWVFTKPGVHLVRLTAQAQLQNGEKVSQTKILRFAVSDQADAERALAEKWNTEHTADSEVSAAQPSAIDQNNALPFILGGVIIALIIVVIGTVFALRKRGENAKNAAEIMADGNFDAEK</sequence>
<gene>
    <name evidence="3" type="ORF">J2S36_000499</name>
</gene>
<evidence type="ECO:0000256" key="2">
    <source>
        <dbReference type="SAM" id="SignalP"/>
    </source>
</evidence>
<keyword evidence="4" id="KW-1185">Reference proteome</keyword>
<evidence type="ECO:0000313" key="3">
    <source>
        <dbReference type="EMBL" id="MDR6938956.1"/>
    </source>
</evidence>
<feature type="chain" id="PRO_5046432172" evidence="2">
    <location>
        <begin position="25"/>
        <end position="324"/>
    </location>
</feature>
<organism evidence="3 4">
    <name type="scientific">Arcanobacterium hippocoleae</name>
    <dbReference type="NCBI Taxonomy" id="149017"/>
    <lineage>
        <taxon>Bacteria</taxon>
        <taxon>Bacillati</taxon>
        <taxon>Actinomycetota</taxon>
        <taxon>Actinomycetes</taxon>
        <taxon>Actinomycetales</taxon>
        <taxon>Actinomycetaceae</taxon>
        <taxon>Arcanobacterium</taxon>
    </lineage>
</organism>
<dbReference type="RefSeq" id="WP_309955189.1">
    <property type="nucleotide sequence ID" value="NZ_JAVDUJ010000001.1"/>
</dbReference>